<protein>
    <recommendedName>
        <fullName evidence="3">DUF2184 domain-containing protein</fullName>
    </recommendedName>
</protein>
<organism evidence="1 2">
    <name type="scientific">Mycetohabitans endofungorum</name>
    <dbReference type="NCBI Taxonomy" id="417203"/>
    <lineage>
        <taxon>Bacteria</taxon>
        <taxon>Pseudomonadati</taxon>
        <taxon>Pseudomonadota</taxon>
        <taxon>Betaproteobacteria</taxon>
        <taxon>Burkholderiales</taxon>
        <taxon>Burkholderiaceae</taxon>
        <taxon>Mycetohabitans</taxon>
    </lineage>
</organism>
<proteinExistence type="predicted"/>
<dbReference type="InterPro" id="IPR020049">
    <property type="entry name" value="Major_capsid-like"/>
</dbReference>
<dbReference type="Proteomes" id="UP000243096">
    <property type="component" value="Unassembled WGS sequence"/>
</dbReference>
<dbReference type="RefSeq" id="WP_076795239.1">
    <property type="nucleotide sequence ID" value="NZ_CP132741.1"/>
</dbReference>
<dbReference type="OrthoDB" id="6439710at2"/>
<name>A0A2P5KA32_9BURK</name>
<evidence type="ECO:0008006" key="3">
    <source>
        <dbReference type="Google" id="ProtNLM"/>
    </source>
</evidence>
<comment type="caution">
    <text evidence="1">The sequence shown here is derived from an EMBL/GenBank/DDBJ whole genome shotgun (WGS) entry which is preliminary data.</text>
</comment>
<evidence type="ECO:0000313" key="2">
    <source>
        <dbReference type="Proteomes" id="UP000243096"/>
    </source>
</evidence>
<dbReference type="Pfam" id="PF09950">
    <property type="entry name" value="Major_capside"/>
    <property type="match status" value="1"/>
</dbReference>
<gene>
    <name evidence="1" type="ORF">B0O95_10797</name>
</gene>
<dbReference type="AlphaFoldDB" id="A0A2P5KA32"/>
<reference evidence="1 2" key="1">
    <citation type="submission" date="2018-01" db="EMBL/GenBank/DDBJ databases">
        <title>Genomic Encyclopedia of Type Strains, Phase III (KMG-III): the genomes of soil and plant-associated and newly described type strains.</title>
        <authorList>
            <person name="Whitman W."/>
        </authorList>
    </citation>
    <scope>NUCLEOTIDE SEQUENCE [LARGE SCALE GENOMIC DNA]</scope>
    <source>
        <strain evidence="1 2">HKI456</strain>
    </source>
</reference>
<keyword evidence="2" id="KW-1185">Reference proteome</keyword>
<accession>A0A2P5KA32</accession>
<dbReference type="EMBL" id="PRDW01000007">
    <property type="protein sequence ID" value="PPB83581.1"/>
    <property type="molecule type" value="Genomic_DNA"/>
</dbReference>
<sequence length="363" mass="39784">MQSKEHSYIGPRAVRPLKLSSVVGYQDLSRIGIGMDAATVHRMMAAMDAALVPGLTTPTITTPEQFLQNWLPGFVAITTAARTIDECVGITTAGAWEDEEVVQGVMELTGTSVPYGDYTNVPLSSWNVNFERRTVVRFEEGMRVGTLEEARASRMKVNSAESKREAATLALEINRNRVGFYGYNDGNNRTYGLLNDPSLPAYVTLPMGGANSTQWASKTFLEITADIRTMVADLRNQARGVIDPKKEQLTLVLGTSVIDYLTVTSIFSVSVQDWLTKTYPTMRVVSCPEFDAAHAGDNVAYLYAESVSDQSTDGGQTFVQIVPAKFRVLGIQQLAKGYEEDYSNATAGVMCKRPYAVVRRTGL</sequence>
<evidence type="ECO:0000313" key="1">
    <source>
        <dbReference type="EMBL" id="PPB83581.1"/>
    </source>
</evidence>